<evidence type="ECO:0008006" key="3">
    <source>
        <dbReference type="Google" id="ProtNLM"/>
    </source>
</evidence>
<evidence type="ECO:0000313" key="2">
    <source>
        <dbReference type="Proteomes" id="UP000199415"/>
    </source>
</evidence>
<protein>
    <recommendedName>
        <fullName evidence="3">DUF2794 domain-containing protein</fullName>
    </recommendedName>
</protein>
<sequence length="106" mass="12273">MHRQNWANPGRDRPFFSRGELQQLLALYSQRVSEGVWRDYAIDQQKGAVFFCVFRHSGETPLYTVGKKADRGIYEVFDGVRRVKRTSSLDEAVHTLKRRSAVRAVT</sequence>
<dbReference type="Pfam" id="PF10984">
    <property type="entry name" value="DUF2794"/>
    <property type="match status" value="1"/>
</dbReference>
<accession>A0A1G7MEG7</accession>
<dbReference type="Proteomes" id="UP000199415">
    <property type="component" value="Unassembled WGS sequence"/>
</dbReference>
<organism evidence="1 2">
    <name type="scientific">Limimonas halophila</name>
    <dbReference type="NCBI Taxonomy" id="1082479"/>
    <lineage>
        <taxon>Bacteria</taxon>
        <taxon>Pseudomonadati</taxon>
        <taxon>Pseudomonadota</taxon>
        <taxon>Alphaproteobacteria</taxon>
        <taxon>Rhodospirillales</taxon>
        <taxon>Rhodovibrionaceae</taxon>
        <taxon>Limimonas</taxon>
    </lineage>
</organism>
<reference evidence="1 2" key="1">
    <citation type="submission" date="2016-10" db="EMBL/GenBank/DDBJ databases">
        <authorList>
            <person name="de Groot N.N."/>
        </authorList>
    </citation>
    <scope>NUCLEOTIDE SEQUENCE [LARGE SCALE GENOMIC DNA]</scope>
    <source>
        <strain evidence="1 2">DSM 25584</strain>
    </source>
</reference>
<name>A0A1G7MEG7_9PROT</name>
<dbReference type="STRING" id="1082479.SAMN05216241_101565"/>
<dbReference type="InterPro" id="IPR021252">
    <property type="entry name" value="DUF2794"/>
</dbReference>
<dbReference type="OrthoDB" id="7159482at2"/>
<gene>
    <name evidence="1" type="ORF">SAMN05216241_101565</name>
</gene>
<evidence type="ECO:0000313" key="1">
    <source>
        <dbReference type="EMBL" id="SDF59519.1"/>
    </source>
</evidence>
<proteinExistence type="predicted"/>
<keyword evidence="2" id="KW-1185">Reference proteome</keyword>
<dbReference type="EMBL" id="FNCE01000001">
    <property type="protein sequence ID" value="SDF59519.1"/>
    <property type="molecule type" value="Genomic_DNA"/>
</dbReference>
<dbReference type="AlphaFoldDB" id="A0A1G7MEG7"/>